<sequence>MSNSKVPFEDIHGYGSEFSDCGSEIEAAHTKKKNDKELFRKPNIGTLGLLHSGRSVGKKPSKRVAADMVDVEEAKRMRYHGLLAMDAYARHKKFVNDYLHLYGGKHSDFKRDSSRDRTDYDVIRENHKFLWDDEEDTDLGWERKLAKKYWNKLYKEYTICDLSRYKENKIAFRWRVEKEVISGKGQFSCSNKPCSEKEGLRSWEVNFAYVEENEKKNALVKCRLCPECSYKLNYHHKKKDITGRAVGSKKTNKNQHKKKKARRRKGSDEESTSSSSSEKKKNEEDQEEHKIWSKPPEIEDEKSREDEFDDYFEGLFL</sequence>
<evidence type="ECO:0008006" key="4">
    <source>
        <dbReference type="Google" id="ProtNLM"/>
    </source>
</evidence>
<evidence type="ECO:0000313" key="2">
    <source>
        <dbReference type="EMBL" id="CAK8673279.1"/>
    </source>
</evidence>
<organism evidence="2 3">
    <name type="scientific">Clavelina lepadiformis</name>
    <name type="common">Light-bulb sea squirt</name>
    <name type="synonym">Ascidia lepadiformis</name>
    <dbReference type="NCBI Taxonomy" id="159417"/>
    <lineage>
        <taxon>Eukaryota</taxon>
        <taxon>Metazoa</taxon>
        <taxon>Chordata</taxon>
        <taxon>Tunicata</taxon>
        <taxon>Ascidiacea</taxon>
        <taxon>Aplousobranchia</taxon>
        <taxon>Clavelinidae</taxon>
        <taxon>Clavelina</taxon>
    </lineage>
</organism>
<dbReference type="Proteomes" id="UP001642483">
    <property type="component" value="Unassembled WGS sequence"/>
</dbReference>
<feature type="compositionally biased region" description="Basic and acidic residues" evidence="1">
    <location>
        <begin position="277"/>
        <end position="291"/>
    </location>
</feature>
<gene>
    <name evidence="2" type="ORF">CVLEPA_LOCUS3087</name>
</gene>
<keyword evidence="3" id="KW-1185">Reference proteome</keyword>
<dbReference type="PANTHER" id="PTHR11567:SF25">
    <property type="entry name" value="PROTEIN FRA10AC1"/>
    <property type="match status" value="1"/>
</dbReference>
<evidence type="ECO:0000313" key="3">
    <source>
        <dbReference type="Proteomes" id="UP001642483"/>
    </source>
</evidence>
<feature type="compositionally biased region" description="Basic residues" evidence="1">
    <location>
        <begin position="250"/>
        <end position="265"/>
    </location>
</feature>
<dbReference type="InterPro" id="IPR050645">
    <property type="entry name" value="Histidine_acid_phosphatase"/>
</dbReference>
<dbReference type="Pfam" id="PF09725">
    <property type="entry name" value="Fra10Ac1"/>
    <property type="match status" value="1"/>
</dbReference>
<dbReference type="EMBL" id="CAWYQH010000002">
    <property type="protein sequence ID" value="CAK8673279.1"/>
    <property type="molecule type" value="Genomic_DNA"/>
</dbReference>
<evidence type="ECO:0000256" key="1">
    <source>
        <dbReference type="SAM" id="MobiDB-lite"/>
    </source>
</evidence>
<proteinExistence type="predicted"/>
<protein>
    <recommendedName>
        <fullName evidence="4">Protein FRA10AC1</fullName>
    </recommendedName>
</protein>
<name>A0ABP0F4E1_CLALP</name>
<reference evidence="2 3" key="1">
    <citation type="submission" date="2024-02" db="EMBL/GenBank/DDBJ databases">
        <authorList>
            <person name="Daric V."/>
            <person name="Darras S."/>
        </authorList>
    </citation>
    <scope>NUCLEOTIDE SEQUENCE [LARGE SCALE GENOMIC DNA]</scope>
</reference>
<feature type="region of interest" description="Disordered" evidence="1">
    <location>
        <begin position="241"/>
        <end position="309"/>
    </location>
</feature>
<dbReference type="InterPro" id="IPR019129">
    <property type="entry name" value="Folate-sensitive_fs_Fra10Ac1"/>
</dbReference>
<comment type="caution">
    <text evidence="2">The sequence shown here is derived from an EMBL/GenBank/DDBJ whole genome shotgun (WGS) entry which is preliminary data.</text>
</comment>
<dbReference type="PANTHER" id="PTHR11567">
    <property type="entry name" value="ACID PHOSPHATASE-RELATED"/>
    <property type="match status" value="1"/>
</dbReference>
<accession>A0ABP0F4E1</accession>